<evidence type="ECO:0000256" key="2">
    <source>
        <dbReference type="SAM" id="MobiDB-lite"/>
    </source>
</evidence>
<accession>A0A6J2VV21</accession>
<dbReference type="InterPro" id="IPR036249">
    <property type="entry name" value="Thioredoxin-like_sf"/>
</dbReference>
<keyword evidence="1" id="KW-0175">Coiled coil</keyword>
<dbReference type="Pfam" id="PF00085">
    <property type="entry name" value="Thioredoxin"/>
    <property type="match status" value="2"/>
</dbReference>
<dbReference type="PROSITE" id="PS51352">
    <property type="entry name" value="THIOREDOXIN_2"/>
    <property type="match status" value="1"/>
</dbReference>
<feature type="compositionally biased region" description="Low complexity" evidence="2">
    <location>
        <begin position="463"/>
        <end position="521"/>
    </location>
</feature>
<dbReference type="InParanoid" id="A0A6J2VV21"/>
<dbReference type="PANTHER" id="PTHR46497:SF1">
    <property type="entry name" value="THIOREDOXIN DOMAIN-CONTAINING PROTEIN 11"/>
    <property type="match status" value="1"/>
</dbReference>
<dbReference type="Proteomes" id="UP000504632">
    <property type="component" value="Chromosome 7"/>
</dbReference>
<dbReference type="CTD" id="51061"/>
<dbReference type="CDD" id="cd02981">
    <property type="entry name" value="PDI_b_family"/>
    <property type="match status" value="1"/>
</dbReference>
<dbReference type="Pfam" id="PF26234">
    <property type="entry name" value="TXNDC11_2nd"/>
    <property type="match status" value="1"/>
</dbReference>
<evidence type="ECO:0000256" key="1">
    <source>
        <dbReference type="SAM" id="Coils"/>
    </source>
</evidence>
<organism evidence="4 5">
    <name type="scientific">Chanos chanos</name>
    <name type="common">Milkfish</name>
    <name type="synonym">Mugil chanos</name>
    <dbReference type="NCBI Taxonomy" id="29144"/>
    <lineage>
        <taxon>Eukaryota</taxon>
        <taxon>Metazoa</taxon>
        <taxon>Chordata</taxon>
        <taxon>Craniata</taxon>
        <taxon>Vertebrata</taxon>
        <taxon>Euteleostomi</taxon>
        <taxon>Actinopterygii</taxon>
        <taxon>Neopterygii</taxon>
        <taxon>Teleostei</taxon>
        <taxon>Ostariophysi</taxon>
        <taxon>Gonorynchiformes</taxon>
        <taxon>Chanidae</taxon>
        <taxon>Chanos</taxon>
    </lineage>
</organism>
<dbReference type="AlphaFoldDB" id="A0A6J2VV21"/>
<dbReference type="FunCoup" id="A0A6J2VV21">
    <property type="interactions" value="1516"/>
</dbReference>
<dbReference type="InterPro" id="IPR052792">
    <property type="entry name" value="Thioredoxin_dom-contain_11"/>
</dbReference>
<keyword evidence="4" id="KW-1185">Reference proteome</keyword>
<reference evidence="5" key="1">
    <citation type="submission" date="2025-08" db="UniProtKB">
        <authorList>
            <consortium name="RefSeq"/>
        </authorList>
    </citation>
    <scope>IDENTIFICATION</scope>
</reference>
<gene>
    <name evidence="5" type="primary">txndc11</name>
</gene>
<dbReference type="InterPro" id="IPR013766">
    <property type="entry name" value="Thioredoxin_domain"/>
</dbReference>
<dbReference type="OrthoDB" id="1910803at2759"/>
<evidence type="ECO:0000313" key="4">
    <source>
        <dbReference type="Proteomes" id="UP000504632"/>
    </source>
</evidence>
<sequence length="886" mass="98675">MLRRLRLYLRQLVTLMARRPGVFCGAVVLSCLLILAVKLTCSRAKNVVAAARAPVRFFAGDVPVVDLYLGQVEQVERLRGASDISVIFYYAPWCAHSINARDQLQHVAHSLFTQVQFVAVNCWWNQGKCRRQKNFYQYPVIHLYYRRFGPIDYKGPFHAAYVEKFIQRVISPLTYLPTQSTLRDFLSHHEPGVVGFFDFNTSPQPPGYLTFLSAALQALQRDSQGAVRFGVVTNQEVAQAISLREDESVYLHRRLNHSLLFPRSERNFTAEELTGWVFEHRETLLHWLQPNGAKSHTLEEELQKGPALLMFLPHNPLGANHELLTAVADVAVRYHSCCRSSVPGASLDHPAPPSVILPQCGSTLLGQLCCNSLLLPTWSSVSRGGLRVCELCLNRSKPGPGSSLGAGCSLADLDAALESYLRRGSVWSQSLAPSCSHVRYAYSPFTHYSACCRSLLTAATDGQTGATDGQTGATDGQTGATDGQTGATDGQTGATDGQTAATDGQTGATDGQTGATDGQTGVQRSEPSSPHQPVEDCPLLDALTGLRCRTNKTLRFYLLDSNLHWTLARRLGAEGNVSEHAFATIVNLRDETHYVLNQTDSLRDSLEYFIRNFSSPHSVLPRHLVGRTQLQPPQSLIQEMTTHTFLPTVMDPEKDVLVLYYSRWCGFCAVWNHVLLQMSQLFHSTSFLTISRVNVALNDLPWEFMVDHVPTLLLFPRHRKQMSVKFPENTPITLPNLVRFVLKYSGHTPQGTGLGAGPRSLLQAELQVLQGEVLLLQQAKDRLSQQLTALWRENQQLSLHTRSLESQNALLQEQSGRLEAQFREKSRQLSDALQRLEELASVSEHLLTENSLLKVLLSTLRERQMDGQRNEEKQMEDGESGKEEAS</sequence>
<feature type="compositionally biased region" description="Polar residues" evidence="2">
    <location>
        <begin position="522"/>
        <end position="531"/>
    </location>
</feature>
<proteinExistence type="predicted"/>
<feature type="coiled-coil region" evidence="1">
    <location>
        <begin position="766"/>
        <end position="839"/>
    </location>
</feature>
<protein>
    <submittedName>
        <fullName evidence="5">Thioredoxin domain-containing protein 11 isoform X1</fullName>
    </submittedName>
</protein>
<feature type="region of interest" description="Disordered" evidence="2">
    <location>
        <begin position="463"/>
        <end position="536"/>
    </location>
</feature>
<evidence type="ECO:0000259" key="3">
    <source>
        <dbReference type="PROSITE" id="PS51352"/>
    </source>
</evidence>
<dbReference type="PANTHER" id="PTHR46497">
    <property type="entry name" value="THIOREDOXIN DOMAIN-CONTAINING PROTEIN 11"/>
    <property type="match status" value="1"/>
</dbReference>
<feature type="domain" description="Thioredoxin" evidence="3">
    <location>
        <begin position="53"/>
        <end position="171"/>
    </location>
</feature>
<dbReference type="SUPFAM" id="SSF52833">
    <property type="entry name" value="Thioredoxin-like"/>
    <property type="match status" value="2"/>
</dbReference>
<dbReference type="GeneID" id="115816790"/>
<dbReference type="PROSITE" id="PS51257">
    <property type="entry name" value="PROKAR_LIPOPROTEIN"/>
    <property type="match status" value="1"/>
</dbReference>
<dbReference type="InterPro" id="IPR058777">
    <property type="entry name" value="TXNDC11_thioredoxin"/>
</dbReference>
<dbReference type="RefSeq" id="XP_030635778.1">
    <property type="nucleotide sequence ID" value="XM_030779918.1"/>
</dbReference>
<feature type="region of interest" description="Disordered" evidence="2">
    <location>
        <begin position="863"/>
        <end position="886"/>
    </location>
</feature>
<name>A0A6J2VV21_CHACN</name>
<evidence type="ECO:0000313" key="5">
    <source>
        <dbReference type="RefSeq" id="XP_030635778.1"/>
    </source>
</evidence>
<dbReference type="Gene3D" id="3.40.30.10">
    <property type="entry name" value="Glutaredoxin"/>
    <property type="match status" value="3"/>
</dbReference>